<evidence type="ECO:0000313" key="2">
    <source>
        <dbReference type="Proteomes" id="UP000315289"/>
    </source>
</evidence>
<protein>
    <submittedName>
        <fullName evidence="1">Uncharacterized protein</fullName>
    </submittedName>
</protein>
<dbReference type="Proteomes" id="UP000315289">
    <property type="component" value="Unassembled WGS sequence"/>
</dbReference>
<comment type="caution">
    <text evidence="1">The sequence shown here is derived from an EMBL/GenBank/DDBJ whole genome shotgun (WGS) entry which is preliminary data.</text>
</comment>
<dbReference type="AlphaFoldDB" id="A0A557SSU0"/>
<gene>
    <name evidence="1" type="ORF">NARC_130016</name>
</gene>
<accession>A0A557SSU0</accession>
<sequence length="47" mass="5530">MPRIWITLVLSRFVLKILGKHYPDLSKETMSPSGIRFKNTILIKYSH</sequence>
<proteinExistence type="predicted"/>
<evidence type="ECO:0000313" key="1">
    <source>
        <dbReference type="EMBL" id="TVP39677.1"/>
    </source>
</evidence>
<dbReference type="EMBL" id="VOAH01000013">
    <property type="protein sequence ID" value="TVP39677.1"/>
    <property type="molecule type" value="Genomic_DNA"/>
</dbReference>
<name>A0A557SSU0_9ARCH</name>
<organism evidence="1 2">
    <name type="scientific">Candidatus Nitrosocosmicus arcticus</name>
    <dbReference type="NCBI Taxonomy" id="2035267"/>
    <lineage>
        <taxon>Archaea</taxon>
        <taxon>Nitrososphaerota</taxon>
        <taxon>Nitrososphaeria</taxon>
        <taxon>Nitrososphaerales</taxon>
        <taxon>Nitrososphaeraceae</taxon>
        <taxon>Candidatus Nitrosocosmicus</taxon>
    </lineage>
</organism>
<keyword evidence="2" id="KW-1185">Reference proteome</keyword>
<reference evidence="1 2" key="1">
    <citation type="journal article" date="2019" name="Front. Microbiol.">
        <title>Ammonia Oxidation by the Arctic Terrestrial Thaumarchaeote Candidatus Nitrosocosmicus arcticus Is Stimulated by Increasing Temperatures.</title>
        <authorList>
            <person name="Alves R.J.E."/>
            <person name="Kerou M."/>
            <person name="Zappe A."/>
            <person name="Bittner R."/>
            <person name="Abby S.S."/>
            <person name="Schmidt H.A."/>
            <person name="Pfeifer K."/>
            <person name="Schleper C."/>
        </authorList>
    </citation>
    <scope>NUCLEOTIDE SEQUENCE [LARGE SCALE GENOMIC DNA]</scope>
    <source>
        <strain evidence="1 2">Kfb</strain>
    </source>
</reference>